<proteinExistence type="predicted"/>
<dbReference type="Proteomes" id="UP000694393">
    <property type="component" value="Unplaced"/>
</dbReference>
<organism evidence="1 2">
    <name type="scientific">Pelusios castaneus</name>
    <name type="common">West African mud turtle</name>
    <dbReference type="NCBI Taxonomy" id="367368"/>
    <lineage>
        <taxon>Eukaryota</taxon>
        <taxon>Metazoa</taxon>
        <taxon>Chordata</taxon>
        <taxon>Craniata</taxon>
        <taxon>Vertebrata</taxon>
        <taxon>Euteleostomi</taxon>
        <taxon>Archelosauria</taxon>
        <taxon>Testudinata</taxon>
        <taxon>Testudines</taxon>
        <taxon>Pleurodira</taxon>
        <taxon>Pelomedusidae</taxon>
        <taxon>Pelusios</taxon>
    </lineage>
</organism>
<sequence>MVNKDMNGFPVKKCSAFQFFKKRVRRWIKSPMVSMEKHQSTNLKYTGSTVMHIPQGEPEIESSLCQTCLDDHHFQRGNVPQEAESCSWESHRSCKVNCKLFKTGFCFVCIALSTMQSWSTILDTAVIIIIINNNQAL</sequence>
<name>A0A8C8SW45_9SAUR</name>
<dbReference type="Ensembl" id="ENSPCET00000025528.1">
    <property type="protein sequence ID" value="ENSPCEP00000024708.1"/>
    <property type="gene ID" value="ENSPCEG00000018651.1"/>
</dbReference>
<keyword evidence="2" id="KW-1185">Reference proteome</keyword>
<dbReference type="AlphaFoldDB" id="A0A8C8SW45"/>
<evidence type="ECO:0000313" key="2">
    <source>
        <dbReference type="Proteomes" id="UP000694393"/>
    </source>
</evidence>
<accession>A0A8C8SW45</accession>
<protein>
    <submittedName>
        <fullName evidence="1">Uncharacterized protein</fullName>
    </submittedName>
</protein>
<reference evidence="1" key="2">
    <citation type="submission" date="2025-09" db="UniProtKB">
        <authorList>
            <consortium name="Ensembl"/>
        </authorList>
    </citation>
    <scope>IDENTIFICATION</scope>
</reference>
<reference evidence="1" key="1">
    <citation type="submission" date="2025-08" db="UniProtKB">
        <authorList>
            <consortium name="Ensembl"/>
        </authorList>
    </citation>
    <scope>IDENTIFICATION</scope>
</reference>
<evidence type="ECO:0000313" key="1">
    <source>
        <dbReference type="Ensembl" id="ENSPCEP00000024708.1"/>
    </source>
</evidence>